<name>A0A8J6ZN32_DESMC</name>
<dbReference type="Gene3D" id="3.40.50.720">
    <property type="entry name" value="NAD(P)-binding Rossmann-like Domain"/>
    <property type="match status" value="1"/>
</dbReference>
<sequence length="263" mass="28690">MTYIGKTALITGASSGIGEVFAHALAQRGMNLVLVARSESKLQELSTQLNNKYGIRADAIAADLSCENIGLYVYEETQKRQLHVDMLINNAGFSTKGNFETISLDKDHQQVMLNVVSVVDLTHAFIPAMLEKGEGTIINIGSTASFYPLPYQAVYGATKAFILSFSEALWAEYQGRGIKVLALCPGPTDTAFFNAMGQDLTLKKHSPQEVVRIGLSALEENRHYVIPGLRNTLESNVLPRLLPRVALAKLVSSISQKVFQSAD</sequence>
<gene>
    <name evidence="4" type="ORF">IQ276_06455</name>
</gene>
<evidence type="ECO:0000256" key="3">
    <source>
        <dbReference type="RuleBase" id="RU000363"/>
    </source>
</evidence>
<dbReference type="GO" id="GO:0016020">
    <property type="term" value="C:membrane"/>
    <property type="evidence" value="ECO:0007669"/>
    <property type="project" value="TreeGrafter"/>
</dbReference>
<dbReference type="PANTHER" id="PTHR44196">
    <property type="entry name" value="DEHYDROGENASE/REDUCTASE SDR FAMILY MEMBER 7B"/>
    <property type="match status" value="1"/>
</dbReference>
<evidence type="ECO:0000313" key="5">
    <source>
        <dbReference type="Proteomes" id="UP000622533"/>
    </source>
</evidence>
<keyword evidence="2" id="KW-0560">Oxidoreductase</keyword>
<dbReference type="RefSeq" id="WP_193914534.1">
    <property type="nucleotide sequence ID" value="NZ_JADEXS020000001.1"/>
</dbReference>
<proteinExistence type="inferred from homology"/>
<protein>
    <submittedName>
        <fullName evidence="4">SDR family oxidoreductase</fullName>
    </submittedName>
</protein>
<dbReference type="InterPro" id="IPR002347">
    <property type="entry name" value="SDR_fam"/>
</dbReference>
<dbReference type="PANTHER" id="PTHR44196:SF2">
    <property type="entry name" value="SHORT-CHAIN DEHYDROGENASE-RELATED"/>
    <property type="match status" value="1"/>
</dbReference>
<dbReference type="SUPFAM" id="SSF51735">
    <property type="entry name" value="NAD(P)-binding Rossmann-fold domains"/>
    <property type="match status" value="1"/>
</dbReference>
<dbReference type="Pfam" id="PF00106">
    <property type="entry name" value="adh_short"/>
    <property type="match status" value="1"/>
</dbReference>
<dbReference type="Proteomes" id="UP000622533">
    <property type="component" value="Unassembled WGS sequence"/>
</dbReference>
<comment type="similarity">
    <text evidence="1 3">Belongs to the short-chain dehydrogenases/reductases (SDR) family.</text>
</comment>
<keyword evidence="5" id="KW-1185">Reference proteome</keyword>
<dbReference type="GO" id="GO:0016491">
    <property type="term" value="F:oxidoreductase activity"/>
    <property type="evidence" value="ECO:0007669"/>
    <property type="project" value="UniProtKB-KW"/>
</dbReference>
<dbReference type="PRINTS" id="PR00080">
    <property type="entry name" value="SDRFAMILY"/>
</dbReference>
<dbReference type="EMBL" id="JADEXS010000057">
    <property type="protein sequence ID" value="MBE9022086.1"/>
    <property type="molecule type" value="Genomic_DNA"/>
</dbReference>
<evidence type="ECO:0000313" key="4">
    <source>
        <dbReference type="EMBL" id="MBE9022086.1"/>
    </source>
</evidence>
<accession>A0A8J6ZN32</accession>
<dbReference type="PIRSF" id="PIRSF000126">
    <property type="entry name" value="11-beta-HSD1"/>
    <property type="match status" value="1"/>
</dbReference>
<organism evidence="4 5">
    <name type="scientific">Desmonostoc muscorum LEGE 12446</name>
    <dbReference type="NCBI Taxonomy" id="1828758"/>
    <lineage>
        <taxon>Bacteria</taxon>
        <taxon>Bacillati</taxon>
        <taxon>Cyanobacteriota</taxon>
        <taxon>Cyanophyceae</taxon>
        <taxon>Nostocales</taxon>
        <taxon>Nostocaceae</taxon>
        <taxon>Desmonostoc</taxon>
    </lineage>
</organism>
<dbReference type="CDD" id="cd05233">
    <property type="entry name" value="SDR_c"/>
    <property type="match status" value="1"/>
</dbReference>
<evidence type="ECO:0000256" key="2">
    <source>
        <dbReference type="ARBA" id="ARBA00023002"/>
    </source>
</evidence>
<dbReference type="AlphaFoldDB" id="A0A8J6ZN32"/>
<reference evidence="4" key="1">
    <citation type="submission" date="2020-10" db="EMBL/GenBank/DDBJ databases">
        <authorList>
            <person name="Castelo-Branco R."/>
            <person name="Eusebio N."/>
            <person name="Adriana R."/>
            <person name="Vieira A."/>
            <person name="Brugerolle De Fraissinette N."/>
            <person name="Rezende De Castro R."/>
            <person name="Schneider M.P."/>
            <person name="Vasconcelos V."/>
            <person name="Leao P.N."/>
        </authorList>
    </citation>
    <scope>NUCLEOTIDE SEQUENCE</scope>
    <source>
        <strain evidence="4">LEGE 12446</strain>
    </source>
</reference>
<dbReference type="InterPro" id="IPR036291">
    <property type="entry name" value="NAD(P)-bd_dom_sf"/>
</dbReference>
<dbReference type="PRINTS" id="PR00081">
    <property type="entry name" value="GDHRDH"/>
</dbReference>
<comment type="caution">
    <text evidence="4">The sequence shown here is derived from an EMBL/GenBank/DDBJ whole genome shotgun (WGS) entry which is preliminary data.</text>
</comment>
<evidence type="ECO:0000256" key="1">
    <source>
        <dbReference type="ARBA" id="ARBA00006484"/>
    </source>
</evidence>